<dbReference type="SUPFAM" id="SSF103473">
    <property type="entry name" value="MFS general substrate transporter"/>
    <property type="match status" value="1"/>
</dbReference>
<feature type="transmembrane region" description="Helical" evidence="2">
    <location>
        <begin position="254"/>
        <end position="275"/>
    </location>
</feature>
<keyword evidence="1" id="KW-1015">Disulfide bond</keyword>
<feature type="transmembrane region" description="Helical" evidence="2">
    <location>
        <begin position="525"/>
        <end position="548"/>
    </location>
</feature>
<dbReference type="InterPro" id="IPR036259">
    <property type="entry name" value="MFS_trans_sf"/>
</dbReference>
<dbReference type="GO" id="GO:0006811">
    <property type="term" value="P:monoatomic ion transport"/>
    <property type="evidence" value="ECO:0007669"/>
    <property type="project" value="UniProtKB-KW"/>
</dbReference>
<keyword evidence="2" id="KW-0812">Transmembrane</keyword>
<keyword evidence="2" id="KW-0813">Transport</keyword>
<dbReference type="NCBIfam" id="TIGR00805">
    <property type="entry name" value="oat"/>
    <property type="match status" value="1"/>
</dbReference>
<evidence type="ECO:0000313" key="5">
    <source>
        <dbReference type="Proteomes" id="UP001159428"/>
    </source>
</evidence>
<accession>A0AAU9WDS0</accession>
<keyword evidence="2" id="KW-1133">Transmembrane helix</keyword>
<feature type="transmembrane region" description="Helical" evidence="2">
    <location>
        <begin position="331"/>
        <end position="355"/>
    </location>
</feature>
<feature type="transmembrane region" description="Helical" evidence="2">
    <location>
        <begin position="62"/>
        <end position="85"/>
    </location>
</feature>
<proteinExistence type="inferred from homology"/>
<dbReference type="PANTHER" id="PTHR11388:SF100">
    <property type="entry name" value="SOLUTE CARRIER ORGANIC ANION TRANSPORTER FAMILY MEMBER 4A1"/>
    <property type="match status" value="1"/>
</dbReference>
<comment type="subcellular location">
    <subcellularLocation>
        <location evidence="2">Cell membrane</location>
        <topology evidence="2">Multi-pass membrane protein</topology>
    </subcellularLocation>
</comment>
<dbReference type="InterPro" id="IPR004156">
    <property type="entry name" value="OATP"/>
</dbReference>
<evidence type="ECO:0000313" key="4">
    <source>
        <dbReference type="EMBL" id="CAH3111129.1"/>
    </source>
</evidence>
<feature type="transmembrane region" description="Helical" evidence="2">
    <location>
        <begin position="170"/>
        <end position="196"/>
    </location>
</feature>
<comment type="similarity">
    <text evidence="2">Belongs to the organo anion transporter (TC 2.A.60) family.</text>
</comment>
<dbReference type="Gene3D" id="1.20.1250.20">
    <property type="entry name" value="MFS general substrate transporter like domains"/>
    <property type="match status" value="1"/>
</dbReference>
<feature type="transmembrane region" description="Helical" evidence="2">
    <location>
        <begin position="569"/>
        <end position="586"/>
    </location>
</feature>
<organism evidence="4 5">
    <name type="scientific">Pocillopora meandrina</name>
    <dbReference type="NCBI Taxonomy" id="46732"/>
    <lineage>
        <taxon>Eukaryota</taxon>
        <taxon>Metazoa</taxon>
        <taxon>Cnidaria</taxon>
        <taxon>Anthozoa</taxon>
        <taxon>Hexacorallia</taxon>
        <taxon>Scleractinia</taxon>
        <taxon>Astrocoeniina</taxon>
        <taxon>Pocilloporidae</taxon>
        <taxon>Pocillopora</taxon>
    </lineage>
</organism>
<comment type="caution">
    <text evidence="4">The sequence shown here is derived from an EMBL/GenBank/DDBJ whole genome shotgun (WGS) entry which is preliminary data.</text>
</comment>
<evidence type="ECO:0000256" key="3">
    <source>
        <dbReference type="SAM" id="MobiDB-lite"/>
    </source>
</evidence>
<dbReference type="AlphaFoldDB" id="A0AAU9WDS0"/>
<name>A0AAU9WDS0_9CNID</name>
<feature type="transmembrane region" description="Helical" evidence="2">
    <location>
        <begin position="29"/>
        <end position="50"/>
    </location>
</feature>
<reference evidence="4 5" key="1">
    <citation type="submission" date="2022-05" db="EMBL/GenBank/DDBJ databases">
        <authorList>
            <consortium name="Genoscope - CEA"/>
            <person name="William W."/>
        </authorList>
    </citation>
    <scope>NUCLEOTIDE SEQUENCE [LARGE SCALE GENOMIC DNA]</scope>
</reference>
<feature type="transmembrane region" description="Helical" evidence="2">
    <location>
        <begin position="614"/>
        <end position="637"/>
    </location>
</feature>
<dbReference type="Proteomes" id="UP001159428">
    <property type="component" value="Unassembled WGS sequence"/>
</dbReference>
<dbReference type="EMBL" id="CALNXJ010000012">
    <property type="protein sequence ID" value="CAH3111129.1"/>
    <property type="molecule type" value="Genomic_DNA"/>
</dbReference>
<feature type="region of interest" description="Disordered" evidence="3">
    <location>
        <begin position="644"/>
        <end position="663"/>
    </location>
</feature>
<keyword evidence="2" id="KW-0472">Membrane</keyword>
<dbReference type="PANTHER" id="PTHR11388">
    <property type="entry name" value="ORGANIC ANION TRANSPORTER"/>
    <property type="match status" value="1"/>
</dbReference>
<dbReference type="GO" id="GO:0055085">
    <property type="term" value="P:transmembrane transport"/>
    <property type="evidence" value="ECO:0007669"/>
    <property type="project" value="InterPro"/>
</dbReference>
<feature type="transmembrane region" description="Helical" evidence="2">
    <location>
        <begin position="408"/>
        <end position="427"/>
    </location>
</feature>
<dbReference type="GO" id="GO:0005886">
    <property type="term" value="C:plasma membrane"/>
    <property type="evidence" value="ECO:0007669"/>
    <property type="project" value="UniProtKB-SubCell"/>
</dbReference>
<gene>
    <name evidence="4" type="ORF">PMEA_00003958</name>
</gene>
<evidence type="ECO:0000256" key="2">
    <source>
        <dbReference type="RuleBase" id="RU362056"/>
    </source>
</evidence>
<keyword evidence="5" id="KW-1185">Reference proteome</keyword>
<protein>
    <recommendedName>
        <fullName evidence="2">Solute carrier organic anion transporter family member</fullName>
    </recommendedName>
</protein>
<sequence length="663" mass="72873">MATTENKQLSYGWLRFRPSWLQFLNTPKWFLFFLSQYFFTQSIIINGVYPGSISTIQRQFGYSSYMIGMMTSSYDIAAMIITPLISYIGGSRKKPLFCAWGLFTMGVGFFIFMLPHFVSPPYQATAIITNFNTSITDLSVTDTGLCWANRTDQLGKNQCKEETKGGNTLYYALFVLGMVVAGAGCTPMYALGIPYMDENVKDKVTSMYVGIFVASGILGAAVGFVLISRFLVMFVEPGVQTSLTIQDKRWVGNWWIGFAIFGAICVFWSIWLLGFPKEFPLTNKRRELEVSATNTAISTTNKEDRDSNHESIPKDDIGFSRLKDLPKATKLVFSSLPFLFVTVGACLENFLVAVIGAFLPKVIQTQFYQPPARAALLYGLVAVPSAFCGNMLGAYINKRLKLNLTDSARMCFIVALLGLVSSSAIVLKCDTPSIAGVNAPYPNSSDPHQLSAPCNQACNCSQVAYTPVCDGLLNYFSPCHAGCHRMNTTEKGSTSYSNCACAAKSGESAGQMKKGNCYIDCGLKFLLFMAAVVLTPLFTLMSNTPALVVTLRSVPPGQQSYALGLQMDLVRILGAIPGPIIFGALLDKTCILWSSRCGDQGFCQEYDHDGLARVLVAVMAVCKFIATTSFFLCWFFCRQGKSTDKNTTKENDGESFVWPETSM</sequence>
<keyword evidence="2" id="KW-0406">Ion transport</keyword>
<dbReference type="Pfam" id="PF03137">
    <property type="entry name" value="OATP"/>
    <property type="match status" value="1"/>
</dbReference>
<feature type="transmembrane region" description="Helical" evidence="2">
    <location>
        <begin position="375"/>
        <end position="396"/>
    </location>
</feature>
<evidence type="ECO:0000256" key="1">
    <source>
        <dbReference type="ARBA" id="ARBA00023157"/>
    </source>
</evidence>
<feature type="transmembrane region" description="Helical" evidence="2">
    <location>
        <begin position="97"/>
        <end position="118"/>
    </location>
</feature>
<feature type="transmembrane region" description="Helical" evidence="2">
    <location>
        <begin position="208"/>
        <end position="234"/>
    </location>
</feature>